<dbReference type="Gene3D" id="3.40.50.2000">
    <property type="entry name" value="Glycogen Phosphorylase B"/>
    <property type="match status" value="4"/>
</dbReference>
<evidence type="ECO:0000259" key="2">
    <source>
        <dbReference type="Pfam" id="PF13524"/>
    </source>
</evidence>
<name>A0ABS3LS09_9PROT</name>
<dbReference type="Proteomes" id="UP000664771">
    <property type="component" value="Unassembled WGS sequence"/>
</dbReference>
<organism evidence="4 5">
    <name type="scientific">Acetobacter sacchari</name>
    <dbReference type="NCBI Taxonomy" id="2661687"/>
    <lineage>
        <taxon>Bacteria</taxon>
        <taxon>Pseudomonadati</taxon>
        <taxon>Pseudomonadota</taxon>
        <taxon>Alphaproteobacteria</taxon>
        <taxon>Acetobacterales</taxon>
        <taxon>Acetobacteraceae</taxon>
        <taxon>Acetobacter</taxon>
    </lineage>
</organism>
<proteinExistence type="predicted"/>
<feature type="domain" description="Glycosyltransferase subfamily 4-like N-terminal" evidence="3">
    <location>
        <begin position="494"/>
        <end position="687"/>
    </location>
</feature>
<dbReference type="Pfam" id="PF13524">
    <property type="entry name" value="Glyco_trans_1_2"/>
    <property type="match status" value="1"/>
</dbReference>
<dbReference type="PANTHER" id="PTHR45947:SF3">
    <property type="entry name" value="SULFOQUINOVOSYL TRANSFERASE SQD2"/>
    <property type="match status" value="1"/>
</dbReference>
<evidence type="ECO:0000259" key="1">
    <source>
        <dbReference type="Pfam" id="PF00534"/>
    </source>
</evidence>
<dbReference type="SUPFAM" id="SSF53756">
    <property type="entry name" value="UDP-Glycosyltransferase/glycogen phosphorylase"/>
    <property type="match status" value="2"/>
</dbReference>
<dbReference type="CDD" id="cd03823">
    <property type="entry name" value="GT4_ExpE7-like"/>
    <property type="match status" value="1"/>
</dbReference>
<evidence type="ECO:0000313" key="5">
    <source>
        <dbReference type="Proteomes" id="UP000664771"/>
    </source>
</evidence>
<dbReference type="Pfam" id="PF13579">
    <property type="entry name" value="Glyco_trans_4_4"/>
    <property type="match status" value="1"/>
</dbReference>
<dbReference type="InterPro" id="IPR001296">
    <property type="entry name" value="Glyco_trans_1"/>
</dbReference>
<sequence length="885" mass="98958">MRADGLAAEGSALRETLNIWSGSKVVRVGRAVRLLWFVLHGKLPSGSRFSLLVRRAREIRRDEGVSALSRRAYARIHARRQQIKKPHNGPLASGPNIHVAENVDSKSVAASRLKELTPKVSIIAELTLRQCAKYRVWQKQEQLESLGWQVEVVDWRDIEAAITALQTCTEVIFYRVPAFEPVKEVIKEARRLSLSPWWEVDDLIFDHDEYVKNSNVSGLSNAEKSELLNGVRLFRECLLSCDRAIASTQALGEAMRRAGIADVHVIENALDRQTLEIAERLRDVRSKASVMPLQDILIVYGSGTKTHDADFRECAEGLLAAMESEPRLRLRIVGELTLPEEFARVSERIEHIVGRDYPNYMALLAEADIAVAPLEATLFNDAKSNIKFIEASILGVASICSPRDTFRQVIQPGINGLLAEGMEEWRDAFLMLARNSEIRQQLAERAYSDVMTRYRPDAIAATQVAACFPPPVARPSGRLRLMAANIYFAPRTFGGATLIAEEMVKRLSEREVDVAVFTASAPNPRRYASSVRYEVLGVSVLGSPLPLHVDSAASLDNPRVTRQFVAWLEAYRPDIVHFHSMQGLGLGVLHACAERGVPYIITVHDAWWLCERQFMVRKDGTYCAQRRIDPRVCQLCVPEARHLGLRADMMKQTLAGAALLLSPSEAHRRLYIENGVPSDAIRVNRNGFFWPKAPRNPRPRGAPLRFGYVGGVEAVKGYPLVREAFERLDSSDWRLVLIDNKLNLGFQSIITHDWKAKGTVIVRDAYSPDTMDDFFNEIDVLLFPSQWMESYGLTVREALARDVWVIATSPGGQSEDIVDGVNGTLVPLSGGVGALQNAIEKVLGEVDRFSDYTNPLKHTLATFEDQVDELLTMLKEQVEARANQG</sequence>
<gene>
    <name evidence="4" type="ORF">J2D73_02635</name>
</gene>
<dbReference type="PANTHER" id="PTHR45947">
    <property type="entry name" value="SULFOQUINOVOSYL TRANSFERASE SQD2"/>
    <property type="match status" value="1"/>
</dbReference>
<dbReference type="InterPro" id="IPR028098">
    <property type="entry name" value="Glyco_trans_4-like_N"/>
</dbReference>
<evidence type="ECO:0000259" key="3">
    <source>
        <dbReference type="Pfam" id="PF13579"/>
    </source>
</evidence>
<accession>A0ABS3LS09</accession>
<dbReference type="InterPro" id="IPR055259">
    <property type="entry name" value="YkvP/CgeB_Glyco_trans-like"/>
</dbReference>
<comment type="caution">
    <text evidence="4">The sequence shown here is derived from an EMBL/GenBank/DDBJ whole genome shotgun (WGS) entry which is preliminary data.</text>
</comment>
<feature type="domain" description="Glycosyl transferase family 1" evidence="1">
    <location>
        <begin position="703"/>
        <end position="843"/>
    </location>
</feature>
<reference evidence="4 5" key="1">
    <citation type="submission" date="2021-03" db="EMBL/GenBank/DDBJ databases">
        <title>The complete genome sequence of Acetobacter sacchari TBRC 11175.</title>
        <authorList>
            <person name="Charoenyingcharoen P."/>
            <person name="Yukphan P."/>
        </authorList>
    </citation>
    <scope>NUCLEOTIDE SEQUENCE [LARGE SCALE GENOMIC DNA]</scope>
    <source>
        <strain evidence="4 5">TBRC 11175</strain>
    </source>
</reference>
<dbReference type="EMBL" id="JAFVMF010000002">
    <property type="protein sequence ID" value="MBO1358694.1"/>
    <property type="molecule type" value="Genomic_DNA"/>
</dbReference>
<protein>
    <submittedName>
        <fullName evidence="4">Glycosyltransferase</fullName>
    </submittedName>
</protein>
<dbReference type="Pfam" id="PF00534">
    <property type="entry name" value="Glycos_transf_1"/>
    <property type="match status" value="1"/>
</dbReference>
<dbReference type="InterPro" id="IPR050194">
    <property type="entry name" value="Glycosyltransferase_grp1"/>
</dbReference>
<evidence type="ECO:0000313" key="4">
    <source>
        <dbReference type="EMBL" id="MBO1358694.1"/>
    </source>
</evidence>
<keyword evidence="5" id="KW-1185">Reference proteome</keyword>
<feature type="domain" description="Spore protein YkvP/CgeB glycosyl transferase-like" evidence="2">
    <location>
        <begin position="316"/>
        <end position="462"/>
    </location>
</feature>